<accession>A0A0M0GEL5</accession>
<name>A0A0M0GEL5_SPOGL</name>
<dbReference type="RefSeq" id="WP_053435676.1">
    <property type="nucleotide sequence ID" value="NZ_LGUF01000007.1"/>
</dbReference>
<dbReference type="EMBL" id="LGUF01000007">
    <property type="protein sequence ID" value="KON88299.1"/>
    <property type="molecule type" value="Genomic_DNA"/>
</dbReference>
<proteinExistence type="predicted"/>
<dbReference type="STRING" id="1459.AF332_16830"/>
<reference evidence="2" key="1">
    <citation type="submission" date="2015-07" db="EMBL/GenBank/DDBJ databases">
        <title>Fjat-10036 dsm4.</title>
        <authorList>
            <person name="Liu B."/>
            <person name="Wang J."/>
            <person name="Zhu Y."/>
            <person name="Liu G."/>
            <person name="Chen Q."/>
            <person name="Chen Z."/>
            <person name="Lan J."/>
            <person name="Che J."/>
            <person name="Ge C."/>
            <person name="Shi H."/>
            <person name="Pan Z."/>
            <person name="Liu X."/>
        </authorList>
    </citation>
    <scope>NUCLEOTIDE SEQUENCE [LARGE SCALE GENOMIC DNA]</scope>
    <source>
        <strain evidence="2">DSM 4</strain>
    </source>
</reference>
<organism evidence="1 2">
    <name type="scientific">Sporosarcina globispora</name>
    <name type="common">Bacillus globisporus</name>
    <dbReference type="NCBI Taxonomy" id="1459"/>
    <lineage>
        <taxon>Bacteria</taxon>
        <taxon>Bacillati</taxon>
        <taxon>Bacillota</taxon>
        <taxon>Bacilli</taxon>
        <taxon>Bacillales</taxon>
        <taxon>Caryophanaceae</taxon>
        <taxon>Sporosarcina</taxon>
    </lineage>
</organism>
<gene>
    <name evidence="1" type="ORF">AF332_16830</name>
</gene>
<dbReference type="PATRIC" id="fig|1459.3.peg.3686"/>
<evidence type="ECO:0000313" key="2">
    <source>
        <dbReference type="Proteomes" id="UP000037109"/>
    </source>
</evidence>
<protein>
    <submittedName>
        <fullName evidence="1">Uncharacterized protein</fullName>
    </submittedName>
</protein>
<keyword evidence="2" id="KW-1185">Reference proteome</keyword>
<sequence length="111" mass="12802">MAQNNLPLTKEEVQKYPDIANHMDAATYLKEIYGEDFVVFREPFTQEKRLVYSYLLILDRDKYKQLQEYSRKHGGTSIVKPSPETKGLTSSNQTIYIYDDGEILPVSGSAY</sequence>
<dbReference type="AlphaFoldDB" id="A0A0M0GEL5"/>
<comment type="caution">
    <text evidence="1">The sequence shown here is derived from an EMBL/GenBank/DDBJ whole genome shotgun (WGS) entry which is preliminary data.</text>
</comment>
<dbReference type="Proteomes" id="UP000037109">
    <property type="component" value="Unassembled WGS sequence"/>
</dbReference>
<evidence type="ECO:0000313" key="1">
    <source>
        <dbReference type="EMBL" id="KON88299.1"/>
    </source>
</evidence>